<evidence type="ECO:0000313" key="3">
    <source>
        <dbReference type="Proteomes" id="UP000202511"/>
    </source>
</evidence>
<name>A0A0B5J955_9VIRU</name>
<feature type="compositionally biased region" description="Basic residues" evidence="1">
    <location>
        <begin position="75"/>
        <end position="88"/>
    </location>
</feature>
<evidence type="ECO:0000313" key="2">
    <source>
        <dbReference type="EMBL" id="AJF97356.1"/>
    </source>
</evidence>
<protein>
    <submittedName>
        <fullName evidence="2">Uncharacterized protein</fullName>
    </submittedName>
</protein>
<feature type="region of interest" description="Disordered" evidence="1">
    <location>
        <begin position="55"/>
        <end position="92"/>
    </location>
</feature>
<evidence type="ECO:0000256" key="1">
    <source>
        <dbReference type="SAM" id="MobiDB-lite"/>
    </source>
</evidence>
<accession>A0A0B5J955</accession>
<dbReference type="RefSeq" id="YP_009119591.1">
    <property type="nucleotide sequence ID" value="NC_026440.1"/>
</dbReference>
<proteinExistence type="predicted"/>
<reference evidence="2 3" key="1">
    <citation type="journal article" date="2015" name="Parasitol. Res.">
        <title>Viruses in close associations with free-living amoebae.</title>
        <authorList>
            <person name="Scheid P."/>
        </authorList>
    </citation>
    <scope>NUCLEOTIDE SEQUENCE [LARGE SCALE GENOMIC DNA]</scope>
    <source>
        <strain evidence="2">KlaHel</strain>
    </source>
</reference>
<organism evidence="2 3">
    <name type="scientific">Pandoravirus inopinatum</name>
    <dbReference type="NCBI Taxonomy" id="1605721"/>
    <lineage>
        <taxon>Viruses</taxon>
        <taxon>Pandoravirus</taxon>
    </lineage>
</organism>
<dbReference type="GeneID" id="23462273"/>
<sequence length="150" mass="16599">MGNDFFGGAANFLPATARAIRMTPPQNWQATLCIVKKKAQPIPIDNGPMHMPLFFATGSTSPGPSVAKKDWVTTPRRKKRTKACRTKKPPASTDRRLLGAFFFFQKKRDATHRQSPPRCNNTRHAEGKAHVLLRASPPQSQRTALVATHG</sequence>
<dbReference type="EMBL" id="KP136319">
    <property type="protein sequence ID" value="AJF97356.1"/>
    <property type="molecule type" value="Genomic_DNA"/>
</dbReference>
<dbReference type="Proteomes" id="UP000202511">
    <property type="component" value="Segment"/>
</dbReference>
<dbReference type="KEGG" id="vg:23462273"/>